<evidence type="ECO:0000313" key="2">
    <source>
        <dbReference type="EMBL" id="OAG75456.1"/>
    </source>
</evidence>
<feature type="region of interest" description="Disordered" evidence="1">
    <location>
        <begin position="24"/>
        <end position="49"/>
    </location>
</feature>
<gene>
    <name evidence="2" type="ORF">Amal_03374</name>
</gene>
<reference evidence="2 3" key="1">
    <citation type="submission" date="2016-03" db="EMBL/GenBank/DDBJ databases">
        <title>Draft genome sequence of Acetobacter malorum CECT 7742, a strain isolated from strawberry vinegar.</title>
        <authorList>
            <person name="Sainz F."/>
            <person name="Mas A."/>
            <person name="Torija M.J."/>
        </authorList>
    </citation>
    <scope>NUCLEOTIDE SEQUENCE [LARGE SCALE GENOMIC DNA]</scope>
    <source>
        <strain evidence="2 3">CECT 7742</strain>
    </source>
</reference>
<evidence type="ECO:0000313" key="3">
    <source>
        <dbReference type="Proteomes" id="UP000077349"/>
    </source>
</evidence>
<dbReference type="Proteomes" id="UP000077349">
    <property type="component" value="Unassembled WGS sequence"/>
</dbReference>
<name>A0A177G6L1_9PROT</name>
<accession>A0A177G6L1</accession>
<sequence length="147" mass="16409">MRVSRFIGRCRIDCGNRIQAQQKTERAREWTHGVRSKKRHRGGSTEQTVPRRHITPYGSSVRDFRAMAGLLARWSSDLAAAFPPMPGTESGMNAARPLSLQLRGQHRLQPISLLALRRQTQPEGTIAACSLNMLRKNLSTNLGLHAA</sequence>
<organism evidence="2 3">
    <name type="scientific">Acetobacter malorum</name>
    <dbReference type="NCBI Taxonomy" id="178901"/>
    <lineage>
        <taxon>Bacteria</taxon>
        <taxon>Pseudomonadati</taxon>
        <taxon>Pseudomonadota</taxon>
        <taxon>Alphaproteobacteria</taxon>
        <taxon>Acetobacterales</taxon>
        <taxon>Acetobacteraceae</taxon>
        <taxon>Acetobacter</taxon>
    </lineage>
</organism>
<dbReference type="EMBL" id="LVHD01000047">
    <property type="protein sequence ID" value="OAG75456.1"/>
    <property type="molecule type" value="Genomic_DNA"/>
</dbReference>
<evidence type="ECO:0000256" key="1">
    <source>
        <dbReference type="SAM" id="MobiDB-lite"/>
    </source>
</evidence>
<protein>
    <submittedName>
        <fullName evidence="2">Uncharacterized protein</fullName>
    </submittedName>
</protein>
<dbReference type="PATRIC" id="fig|178901.16.peg.3606"/>
<comment type="caution">
    <text evidence="2">The sequence shown here is derived from an EMBL/GenBank/DDBJ whole genome shotgun (WGS) entry which is preliminary data.</text>
</comment>
<dbReference type="AlphaFoldDB" id="A0A177G6L1"/>
<proteinExistence type="predicted"/>